<evidence type="ECO:0000256" key="3">
    <source>
        <dbReference type="ARBA" id="ARBA00023242"/>
    </source>
</evidence>
<dbReference type="InterPro" id="IPR039774">
    <property type="entry name" value="Sin3-like"/>
</dbReference>
<feature type="compositionally biased region" description="Low complexity" evidence="5">
    <location>
        <begin position="68"/>
        <end position="88"/>
    </location>
</feature>
<keyword evidence="7" id="KW-1185">Reference proteome</keyword>
<keyword evidence="2" id="KW-0678">Repressor</keyword>
<dbReference type="Gene3D" id="1.20.1160.11">
    <property type="entry name" value="Paired amphipathic helix"/>
    <property type="match status" value="1"/>
</dbReference>
<dbReference type="SUPFAM" id="SSF47762">
    <property type="entry name" value="PAH2 domain"/>
    <property type="match status" value="1"/>
</dbReference>
<evidence type="ECO:0000256" key="2">
    <source>
        <dbReference type="ARBA" id="ARBA00022491"/>
    </source>
</evidence>
<evidence type="ECO:0000256" key="1">
    <source>
        <dbReference type="ARBA" id="ARBA00004123"/>
    </source>
</evidence>
<evidence type="ECO:0000256" key="4">
    <source>
        <dbReference type="PROSITE-ProRule" id="PRU00810"/>
    </source>
</evidence>
<keyword evidence="3 4" id="KW-0539">Nucleus</keyword>
<evidence type="ECO:0000313" key="7">
    <source>
        <dbReference type="Proteomes" id="UP000770661"/>
    </source>
</evidence>
<name>A0A8J8WE40_CHIOP</name>
<dbReference type="GO" id="GO:0003714">
    <property type="term" value="F:transcription corepressor activity"/>
    <property type="evidence" value="ECO:0007669"/>
    <property type="project" value="InterPro"/>
</dbReference>
<reference evidence="6" key="1">
    <citation type="submission" date="2020-07" db="EMBL/GenBank/DDBJ databases">
        <title>The High-quality genome of the commercially important snow crab, Chionoecetes opilio.</title>
        <authorList>
            <person name="Jeong J.-H."/>
            <person name="Ryu S."/>
        </authorList>
    </citation>
    <scope>NUCLEOTIDE SEQUENCE</scope>
    <source>
        <strain evidence="6">MADBK_172401_WGS</strain>
        <tissue evidence="6">Digestive gland</tissue>
    </source>
</reference>
<dbReference type="Proteomes" id="UP000770661">
    <property type="component" value="Unassembled WGS sequence"/>
</dbReference>
<comment type="subcellular location">
    <subcellularLocation>
        <location evidence="1 4">Nucleus</location>
    </subcellularLocation>
</comment>
<dbReference type="FunFam" id="1.20.1160.11:FF:000001">
    <property type="entry name" value="Paired amphipathic helix protein Sin3"/>
    <property type="match status" value="1"/>
</dbReference>
<evidence type="ECO:0000256" key="5">
    <source>
        <dbReference type="SAM" id="MobiDB-lite"/>
    </source>
</evidence>
<organism evidence="6 7">
    <name type="scientific">Chionoecetes opilio</name>
    <name type="common">Atlantic snow crab</name>
    <name type="synonym">Cancer opilio</name>
    <dbReference type="NCBI Taxonomy" id="41210"/>
    <lineage>
        <taxon>Eukaryota</taxon>
        <taxon>Metazoa</taxon>
        <taxon>Ecdysozoa</taxon>
        <taxon>Arthropoda</taxon>
        <taxon>Crustacea</taxon>
        <taxon>Multicrustacea</taxon>
        <taxon>Malacostraca</taxon>
        <taxon>Eumalacostraca</taxon>
        <taxon>Eucarida</taxon>
        <taxon>Decapoda</taxon>
        <taxon>Pleocyemata</taxon>
        <taxon>Brachyura</taxon>
        <taxon>Eubrachyura</taxon>
        <taxon>Majoidea</taxon>
        <taxon>Majidae</taxon>
        <taxon>Chionoecetes</taxon>
    </lineage>
</organism>
<protein>
    <submittedName>
        <fullName evidence="6">Paired amphipathic helix protein Sin3a</fullName>
    </submittedName>
</protein>
<dbReference type="EMBL" id="JACEEZ010025877">
    <property type="protein sequence ID" value="KAG0696515.1"/>
    <property type="molecule type" value="Genomic_DNA"/>
</dbReference>
<dbReference type="PANTHER" id="PTHR12346:SF0">
    <property type="entry name" value="SIN3A, ISOFORM G"/>
    <property type="match status" value="1"/>
</dbReference>
<dbReference type="OrthoDB" id="6382148at2759"/>
<dbReference type="Pfam" id="PF02671">
    <property type="entry name" value="PAH"/>
    <property type="match status" value="1"/>
</dbReference>
<dbReference type="GO" id="GO:0070822">
    <property type="term" value="C:Sin3-type complex"/>
    <property type="evidence" value="ECO:0007669"/>
    <property type="project" value="TreeGrafter"/>
</dbReference>
<accession>A0A8J8WE40</accession>
<dbReference type="PROSITE" id="PS51477">
    <property type="entry name" value="PAH"/>
    <property type="match status" value="1"/>
</dbReference>
<dbReference type="AlphaFoldDB" id="A0A8J8WE40"/>
<feature type="compositionally biased region" description="Gly residues" evidence="5">
    <location>
        <begin position="30"/>
        <end position="47"/>
    </location>
</feature>
<dbReference type="GO" id="GO:0000122">
    <property type="term" value="P:negative regulation of transcription by RNA polymerase II"/>
    <property type="evidence" value="ECO:0007669"/>
    <property type="project" value="TreeGrafter"/>
</dbReference>
<feature type="region of interest" description="Disordered" evidence="5">
    <location>
        <begin position="30"/>
        <end position="115"/>
    </location>
</feature>
<proteinExistence type="predicted"/>
<comment type="caution">
    <text evidence="6">The sequence shown here is derived from an EMBL/GenBank/DDBJ whole genome shotgun (WGS) entry which is preliminary data.</text>
</comment>
<dbReference type="PANTHER" id="PTHR12346">
    <property type="entry name" value="SIN3B-RELATED"/>
    <property type="match status" value="1"/>
</dbReference>
<dbReference type="InterPro" id="IPR036600">
    <property type="entry name" value="PAH_sf"/>
</dbReference>
<evidence type="ECO:0000313" key="6">
    <source>
        <dbReference type="EMBL" id="KAG0696515.1"/>
    </source>
</evidence>
<gene>
    <name evidence="6" type="primary">Sin3a_0</name>
    <name evidence="6" type="ORF">GWK47_026531</name>
</gene>
<sequence length="349" mass="35620">MNRRVDDISGRGEAVSGIVSAGGVASGLTQGGQGVTGGPGGVGGGPGSYVRGPTITHLGTRPGQPTTPVATAGNPVPGVVPVPATTAGQGVGGAPTPLDHQPHNPASQPVFTGYGGSKVEMHTGVHHTVPAYSATLPAGPQPQGDVLSGMVEGRTVGGIGGLVSPGSIGPPPSVLQHVATQPQVRHKLTHCRTICELPMAKESCHSVSLANLHDSSKGIMVGGIANANVVHQTAAAAVGAAVVAAGATQGTGQFQRLKVEDALSYLDQVKLRFGKQPQVYNDFLDIMKEFKSQSIDTPGVIARVSQLFRGHPELIVGFNTFLPPGYKIEVQGNEQVKVCTQMFCLLVSV</sequence>
<dbReference type="InterPro" id="IPR003822">
    <property type="entry name" value="PAH"/>
</dbReference>